<comment type="caution">
    <text evidence="4">The sequence shown here is derived from an EMBL/GenBank/DDBJ whole genome shotgun (WGS) entry which is preliminary data.</text>
</comment>
<feature type="region of interest" description="Disordered" evidence="1">
    <location>
        <begin position="182"/>
        <end position="210"/>
    </location>
</feature>
<evidence type="ECO:0000256" key="2">
    <source>
        <dbReference type="SAM" id="SignalP"/>
    </source>
</evidence>
<dbReference type="AlphaFoldDB" id="A0A8J4GEP7"/>
<keyword evidence="6" id="KW-1185">Reference proteome</keyword>
<evidence type="ECO:0000313" key="3">
    <source>
        <dbReference type="EMBL" id="GIL69755.1"/>
    </source>
</evidence>
<proteinExistence type="predicted"/>
<feature type="signal peptide" evidence="2">
    <location>
        <begin position="1"/>
        <end position="28"/>
    </location>
</feature>
<dbReference type="EMBL" id="BNCP01000001">
    <property type="protein sequence ID" value="GIL69755.1"/>
    <property type="molecule type" value="Genomic_DNA"/>
</dbReference>
<dbReference type="EMBL" id="BNCQ01000019">
    <property type="protein sequence ID" value="GIM05754.1"/>
    <property type="molecule type" value="Genomic_DNA"/>
</dbReference>
<evidence type="ECO:0008006" key="7">
    <source>
        <dbReference type="Google" id="ProtNLM"/>
    </source>
</evidence>
<dbReference type="OrthoDB" id="539576at2759"/>
<evidence type="ECO:0000313" key="6">
    <source>
        <dbReference type="Proteomes" id="UP000747110"/>
    </source>
</evidence>
<reference evidence="4" key="1">
    <citation type="journal article" date="2021" name="Proc. Natl. Acad. Sci. U.S.A.">
        <title>Three genomes in the algal genus Volvox reveal the fate of a haploid sex-determining region after a transition to homothallism.</title>
        <authorList>
            <person name="Yamamoto K."/>
            <person name="Hamaji T."/>
            <person name="Kawai-Toyooka H."/>
            <person name="Matsuzaki R."/>
            <person name="Takahashi F."/>
            <person name="Nishimura Y."/>
            <person name="Kawachi M."/>
            <person name="Noguchi H."/>
            <person name="Minakuchi Y."/>
            <person name="Umen J.G."/>
            <person name="Toyoda A."/>
            <person name="Nozaki H."/>
        </authorList>
    </citation>
    <scope>NUCLEOTIDE SEQUENCE</scope>
    <source>
        <strain evidence="4">NIES-3785</strain>
        <strain evidence="3">NIES-3786</strain>
    </source>
</reference>
<evidence type="ECO:0000256" key="1">
    <source>
        <dbReference type="SAM" id="MobiDB-lite"/>
    </source>
</evidence>
<gene>
    <name evidence="3" type="ORF">Vretifemale_736</name>
    <name evidence="4" type="ORF">Vretimale_10220</name>
</gene>
<sequence length="210" mass="22757">MPFEAMMLRLLPVFFVVLLLATRQGCHAGPPDPPQCVYTGLAFYMACTDEVETVTKAMTGTATADPSMVKVDVKKLHAYLVSATAPEPSKDCCEAAKTFNDLYCFCAPAMIDEFSQFVDLDELTEVALHLQRRCPGILNSTFVLYMEPNCPERPVYTAEMEAAEQARLAKQGIVPIAERVNSSDNTTPITTLPANKKPTTTPAAGAATNG</sequence>
<organism evidence="4 5">
    <name type="scientific">Volvox reticuliferus</name>
    <dbReference type="NCBI Taxonomy" id="1737510"/>
    <lineage>
        <taxon>Eukaryota</taxon>
        <taxon>Viridiplantae</taxon>
        <taxon>Chlorophyta</taxon>
        <taxon>core chlorophytes</taxon>
        <taxon>Chlorophyceae</taxon>
        <taxon>CS clade</taxon>
        <taxon>Chlamydomonadales</taxon>
        <taxon>Volvocaceae</taxon>
        <taxon>Volvox</taxon>
    </lineage>
</organism>
<protein>
    <recommendedName>
        <fullName evidence="7">Bifunctional inhibitor/plant lipid transfer protein/seed storage helical domain-containing protein</fullName>
    </recommendedName>
</protein>
<dbReference type="Proteomes" id="UP000747110">
    <property type="component" value="Unassembled WGS sequence"/>
</dbReference>
<dbReference type="Proteomes" id="UP000722791">
    <property type="component" value="Unassembled WGS sequence"/>
</dbReference>
<keyword evidence="2" id="KW-0732">Signal</keyword>
<accession>A0A8J4GEP7</accession>
<name>A0A8J4GEP7_9CHLO</name>
<feature type="compositionally biased region" description="Low complexity" evidence="1">
    <location>
        <begin position="190"/>
        <end position="210"/>
    </location>
</feature>
<evidence type="ECO:0000313" key="4">
    <source>
        <dbReference type="EMBL" id="GIM05754.1"/>
    </source>
</evidence>
<evidence type="ECO:0000313" key="5">
    <source>
        <dbReference type="Proteomes" id="UP000722791"/>
    </source>
</evidence>
<feature type="chain" id="PRO_5036433640" description="Bifunctional inhibitor/plant lipid transfer protein/seed storage helical domain-containing protein" evidence="2">
    <location>
        <begin position="29"/>
        <end position="210"/>
    </location>
</feature>